<name>A0ACB9GJY8_9ASTR</name>
<comment type="caution">
    <text evidence="1">The sequence shown here is derived from an EMBL/GenBank/DDBJ whole genome shotgun (WGS) entry which is preliminary data.</text>
</comment>
<proteinExistence type="predicted"/>
<gene>
    <name evidence="1" type="ORF">L1987_42561</name>
</gene>
<evidence type="ECO:0000313" key="2">
    <source>
        <dbReference type="Proteomes" id="UP001056120"/>
    </source>
</evidence>
<protein>
    <submittedName>
        <fullName evidence="1">Uncharacterized protein</fullName>
    </submittedName>
</protein>
<dbReference type="EMBL" id="CM042031">
    <property type="protein sequence ID" value="KAI3783478.1"/>
    <property type="molecule type" value="Genomic_DNA"/>
</dbReference>
<organism evidence="1 2">
    <name type="scientific">Smallanthus sonchifolius</name>
    <dbReference type="NCBI Taxonomy" id="185202"/>
    <lineage>
        <taxon>Eukaryota</taxon>
        <taxon>Viridiplantae</taxon>
        <taxon>Streptophyta</taxon>
        <taxon>Embryophyta</taxon>
        <taxon>Tracheophyta</taxon>
        <taxon>Spermatophyta</taxon>
        <taxon>Magnoliopsida</taxon>
        <taxon>eudicotyledons</taxon>
        <taxon>Gunneridae</taxon>
        <taxon>Pentapetalae</taxon>
        <taxon>asterids</taxon>
        <taxon>campanulids</taxon>
        <taxon>Asterales</taxon>
        <taxon>Asteraceae</taxon>
        <taxon>Asteroideae</taxon>
        <taxon>Heliantheae alliance</taxon>
        <taxon>Millerieae</taxon>
        <taxon>Smallanthus</taxon>
    </lineage>
</organism>
<dbReference type="Proteomes" id="UP001056120">
    <property type="component" value="Linkage Group LG14"/>
</dbReference>
<reference evidence="2" key="1">
    <citation type="journal article" date="2022" name="Mol. Ecol. Resour.">
        <title>The genomes of chicory, endive, great burdock and yacon provide insights into Asteraceae palaeo-polyploidization history and plant inulin production.</title>
        <authorList>
            <person name="Fan W."/>
            <person name="Wang S."/>
            <person name="Wang H."/>
            <person name="Wang A."/>
            <person name="Jiang F."/>
            <person name="Liu H."/>
            <person name="Zhao H."/>
            <person name="Xu D."/>
            <person name="Zhang Y."/>
        </authorList>
    </citation>
    <scope>NUCLEOTIDE SEQUENCE [LARGE SCALE GENOMIC DNA]</scope>
    <source>
        <strain evidence="2">cv. Yunnan</strain>
    </source>
</reference>
<accession>A0ACB9GJY8</accession>
<sequence>MDTNVAKTQEVFSEDPFDTYEVISELNKQVMEGMGVDSHELNKDVVSGNSTKAMAGESNRGDFRFSGDSSNPKKPHGFEKFKTFLETEKGVEISSAFKDCGTSALKGGSIVNDISRIIEIGNVMGFDMEGCTSDLGKLINRMMIIDGETSHVHARERGSWASNFIRKVEVTDREELVYETEDEEGMSMNDSEIEGSCIGQPENELNNDDPFSLDKLVFENNDPIMPIKRVNGKLGDKMIDESNKGKDQMDGESLSTPPRFDGRVGSELQKVSNENLPGFDSRVFVGEEEVRLAYKPVHVSPSKGEKAGDSSVIKLQQVNKGSVEGLAAMVEEDSVGSYSFKLRKTKVKKKCKTFHGGSLINSILRNIEVAKVLGYDMSGSKDDLANY</sequence>
<reference evidence="1 2" key="2">
    <citation type="journal article" date="2022" name="Mol. Ecol. Resour.">
        <title>The genomes of chicory, endive, great burdock and yacon provide insights into Asteraceae paleo-polyploidization history and plant inulin production.</title>
        <authorList>
            <person name="Fan W."/>
            <person name="Wang S."/>
            <person name="Wang H."/>
            <person name="Wang A."/>
            <person name="Jiang F."/>
            <person name="Liu H."/>
            <person name="Zhao H."/>
            <person name="Xu D."/>
            <person name="Zhang Y."/>
        </authorList>
    </citation>
    <scope>NUCLEOTIDE SEQUENCE [LARGE SCALE GENOMIC DNA]</scope>
    <source>
        <strain evidence="2">cv. Yunnan</strain>
        <tissue evidence="1">Leaves</tissue>
    </source>
</reference>
<keyword evidence="2" id="KW-1185">Reference proteome</keyword>
<evidence type="ECO:0000313" key="1">
    <source>
        <dbReference type="EMBL" id="KAI3783478.1"/>
    </source>
</evidence>